<dbReference type="AlphaFoldDB" id="X8CLG6"/>
<accession>X8CLG6</accession>
<protein>
    <submittedName>
        <fullName evidence="1">Putative cell division ftsW domain protein</fullName>
    </submittedName>
</protein>
<comment type="caution">
    <text evidence="1">The sequence shown here is derived from an EMBL/GenBank/DDBJ whole genome shotgun (WGS) entry which is preliminary data.</text>
</comment>
<dbReference type="EMBL" id="JAOB01000029">
    <property type="protein sequence ID" value="EUA56681.1"/>
    <property type="molecule type" value="Genomic_DNA"/>
</dbReference>
<keyword evidence="1" id="KW-0132">Cell division</keyword>
<organism evidence="1">
    <name type="scientific">Mycobacterium xenopi 4042</name>
    <dbReference type="NCBI Taxonomy" id="1299334"/>
    <lineage>
        <taxon>Bacteria</taxon>
        <taxon>Bacillati</taxon>
        <taxon>Actinomycetota</taxon>
        <taxon>Actinomycetes</taxon>
        <taxon>Mycobacteriales</taxon>
        <taxon>Mycobacteriaceae</taxon>
        <taxon>Mycobacterium</taxon>
    </lineage>
</organism>
<reference evidence="1" key="1">
    <citation type="submission" date="2014-01" db="EMBL/GenBank/DDBJ databases">
        <authorList>
            <person name="Brown-Elliot B."/>
            <person name="Wallace R."/>
            <person name="Lenaerts A."/>
            <person name="Ordway D."/>
            <person name="DeGroote M.A."/>
            <person name="Parker T."/>
            <person name="Sizemore C."/>
            <person name="Tallon L.J."/>
            <person name="Sadzewicz L.K."/>
            <person name="Sengamalay N."/>
            <person name="Fraser C.M."/>
            <person name="Hine E."/>
            <person name="Shefchek K.A."/>
            <person name="Das S.P."/>
            <person name="Tettelin H."/>
        </authorList>
    </citation>
    <scope>NUCLEOTIDE SEQUENCE [LARGE SCALE GENOMIC DNA]</scope>
    <source>
        <strain evidence="1">4042</strain>
    </source>
</reference>
<keyword evidence="1" id="KW-0131">Cell cycle</keyword>
<gene>
    <name evidence="1" type="ORF">I553_8733</name>
</gene>
<evidence type="ECO:0000313" key="1">
    <source>
        <dbReference type="EMBL" id="EUA56681.1"/>
    </source>
</evidence>
<sequence>MAKRRLFTSAGKHVMGMDLPDPETLRRWWPHGSSRWA</sequence>
<proteinExistence type="predicted"/>
<dbReference type="GO" id="GO:0051301">
    <property type="term" value="P:cell division"/>
    <property type="evidence" value="ECO:0007669"/>
    <property type="project" value="UniProtKB-KW"/>
</dbReference>
<dbReference type="PATRIC" id="fig|1299334.3.peg.2827"/>
<name>X8CLG6_MYCXE</name>